<name>A0ABP8WAH8_9ACTN</name>
<feature type="domain" description="Thiamine pyrophosphate enzyme N-terminal TPP-binding" evidence="6">
    <location>
        <begin position="15"/>
        <end position="116"/>
    </location>
</feature>
<evidence type="ECO:0000313" key="8">
    <source>
        <dbReference type="Proteomes" id="UP001500621"/>
    </source>
</evidence>
<evidence type="ECO:0000259" key="5">
    <source>
        <dbReference type="Pfam" id="PF02775"/>
    </source>
</evidence>
<dbReference type="InterPro" id="IPR045229">
    <property type="entry name" value="TPP_enz"/>
</dbReference>
<evidence type="ECO:0000256" key="2">
    <source>
        <dbReference type="ARBA" id="ARBA00023052"/>
    </source>
</evidence>
<dbReference type="PANTHER" id="PTHR18968">
    <property type="entry name" value="THIAMINE PYROPHOSPHATE ENZYMES"/>
    <property type="match status" value="1"/>
</dbReference>
<feature type="domain" description="Thiamine pyrophosphate enzyme central" evidence="4">
    <location>
        <begin position="199"/>
        <end position="328"/>
    </location>
</feature>
<keyword evidence="2 3" id="KW-0786">Thiamine pyrophosphate</keyword>
<evidence type="ECO:0000256" key="1">
    <source>
        <dbReference type="ARBA" id="ARBA00007812"/>
    </source>
</evidence>
<dbReference type="Gene3D" id="3.40.50.1220">
    <property type="entry name" value="TPP-binding domain"/>
    <property type="match status" value="1"/>
</dbReference>
<evidence type="ECO:0000259" key="6">
    <source>
        <dbReference type="Pfam" id="PF02776"/>
    </source>
</evidence>
<evidence type="ECO:0000313" key="7">
    <source>
        <dbReference type="EMBL" id="GAA4683267.1"/>
    </source>
</evidence>
<dbReference type="CDD" id="cd07035">
    <property type="entry name" value="TPP_PYR_POX_like"/>
    <property type="match status" value="1"/>
</dbReference>
<feature type="domain" description="Thiamine pyrophosphate enzyme TPP-binding" evidence="5">
    <location>
        <begin position="392"/>
        <end position="529"/>
    </location>
</feature>
<keyword evidence="8" id="KW-1185">Reference proteome</keyword>
<dbReference type="InterPro" id="IPR029061">
    <property type="entry name" value="THDP-binding"/>
</dbReference>
<dbReference type="Proteomes" id="UP001500621">
    <property type="component" value="Unassembled WGS sequence"/>
</dbReference>
<comment type="caution">
    <text evidence="7">The sequence shown here is derived from an EMBL/GenBank/DDBJ whole genome shotgun (WGS) entry which is preliminary data.</text>
</comment>
<proteinExistence type="inferred from homology"/>
<reference evidence="8" key="1">
    <citation type="journal article" date="2019" name="Int. J. Syst. Evol. Microbiol.">
        <title>The Global Catalogue of Microorganisms (GCM) 10K type strain sequencing project: providing services to taxonomists for standard genome sequencing and annotation.</title>
        <authorList>
            <consortium name="The Broad Institute Genomics Platform"/>
            <consortium name="The Broad Institute Genome Sequencing Center for Infectious Disease"/>
            <person name="Wu L."/>
            <person name="Ma J."/>
        </authorList>
    </citation>
    <scope>NUCLEOTIDE SEQUENCE [LARGE SCALE GENOMIC DNA]</scope>
    <source>
        <strain evidence="8">JCM 18127</strain>
    </source>
</reference>
<dbReference type="InterPro" id="IPR011766">
    <property type="entry name" value="TPP_enzyme_TPP-bd"/>
</dbReference>
<evidence type="ECO:0000259" key="4">
    <source>
        <dbReference type="Pfam" id="PF00205"/>
    </source>
</evidence>
<accession>A0ABP8WAH8</accession>
<comment type="similarity">
    <text evidence="1 3">Belongs to the TPP enzyme family.</text>
</comment>
<dbReference type="CDD" id="cd00568">
    <property type="entry name" value="TPP_enzymes"/>
    <property type="match status" value="1"/>
</dbReference>
<dbReference type="InterPro" id="IPR012000">
    <property type="entry name" value="Thiamin_PyroP_enz_cen_dom"/>
</dbReference>
<dbReference type="InterPro" id="IPR029035">
    <property type="entry name" value="DHS-like_NAD/FAD-binding_dom"/>
</dbReference>
<dbReference type="Pfam" id="PF02776">
    <property type="entry name" value="TPP_enzyme_N"/>
    <property type="match status" value="1"/>
</dbReference>
<dbReference type="Gene3D" id="3.40.50.970">
    <property type="match status" value="2"/>
</dbReference>
<dbReference type="SUPFAM" id="SSF52467">
    <property type="entry name" value="DHS-like NAD/FAD-binding domain"/>
    <property type="match status" value="1"/>
</dbReference>
<dbReference type="InterPro" id="IPR012001">
    <property type="entry name" value="Thiamin_PyroP_enz_TPP-bd_dom"/>
</dbReference>
<dbReference type="Pfam" id="PF02775">
    <property type="entry name" value="TPP_enzyme_C"/>
    <property type="match status" value="1"/>
</dbReference>
<dbReference type="RefSeq" id="WP_345265405.1">
    <property type="nucleotide sequence ID" value="NZ_BAABIM010000002.1"/>
</dbReference>
<protein>
    <submittedName>
        <fullName evidence="7">Thiamine pyrophosphate-binding protein</fullName>
    </submittedName>
</protein>
<dbReference type="EMBL" id="BAABIM010000002">
    <property type="protein sequence ID" value="GAA4683267.1"/>
    <property type="molecule type" value="Genomic_DNA"/>
</dbReference>
<sequence>MSPVGAGPAGAGTETVAQQVGRLLAAEGIRQVFGVVGSGNFVVTNALRAHGASYVAARHETGATVMADVHARTTGEVAAVSLHQGCGYSNAVTGIAEAAKSHTPLLVLTAETPASQPLANFAVDQAALAGAVGAEFVRLDSTATAGADAVRAYRRARDERRTVVLSMPLDVQTAIAPTLARGTRATTRSRPCATPDAVTDLATRLGHAQRPVFLCGRGAREAGPALRELARRTGALLLTSAVARGLVEDDAWHVGCMGGFGTPLSQELVRDSDLLVVWGASLNRWTSLDGALLSRTTTVHVDDVEHAIGLHHPVDVGIVGDVDRTARAVLHEIGDVEHQGYRAEDVAHRLKAEGRWRDVPYEDNSTETTVDPRTLTFALDDLLPAERAVVTDVGNFSGWPAMFLSVPDPAGYCLPLAFQCVGLGLAAGVGSAVAQPHRVVVCGVGDGGFHMGLAELETAVRLRLRLLVVVYDDQAYGAEVHHFAGTAPGGAAGVDLGTVTFPPTDIAAIARGLGAAAVTVKSLEDLGAIADWLDSGTPGPLVAHARISPTPSWMLAHAFAGETGRVGTSAPD</sequence>
<gene>
    <name evidence="7" type="ORF">GCM10023226_20530</name>
</gene>
<organism evidence="7 8">
    <name type="scientific">Nocardioides nanhaiensis</name>
    <dbReference type="NCBI Taxonomy" id="1476871"/>
    <lineage>
        <taxon>Bacteria</taxon>
        <taxon>Bacillati</taxon>
        <taxon>Actinomycetota</taxon>
        <taxon>Actinomycetes</taxon>
        <taxon>Propionibacteriales</taxon>
        <taxon>Nocardioidaceae</taxon>
        <taxon>Nocardioides</taxon>
    </lineage>
</organism>
<dbReference type="PANTHER" id="PTHR18968:SF13">
    <property type="entry name" value="ACETOLACTATE SYNTHASE CATALYTIC SUBUNIT, MITOCHONDRIAL"/>
    <property type="match status" value="1"/>
</dbReference>
<evidence type="ECO:0000256" key="3">
    <source>
        <dbReference type="RuleBase" id="RU362132"/>
    </source>
</evidence>
<dbReference type="Pfam" id="PF00205">
    <property type="entry name" value="TPP_enzyme_M"/>
    <property type="match status" value="1"/>
</dbReference>
<dbReference type="SUPFAM" id="SSF52518">
    <property type="entry name" value="Thiamin diphosphate-binding fold (THDP-binding)"/>
    <property type="match status" value="2"/>
</dbReference>